<protein>
    <submittedName>
        <fullName evidence="3">Uncharacterized protein</fullName>
    </submittedName>
</protein>
<proteinExistence type="predicted"/>
<feature type="signal peptide" evidence="2">
    <location>
        <begin position="1"/>
        <end position="19"/>
    </location>
</feature>
<dbReference type="Proteomes" id="UP000187429">
    <property type="component" value="Unassembled WGS sequence"/>
</dbReference>
<evidence type="ECO:0000313" key="4">
    <source>
        <dbReference type="EMBL" id="OMJ15188.1"/>
    </source>
</evidence>
<dbReference type="EMBL" id="LSSM01007130">
    <property type="protein sequence ID" value="OMJ09214.1"/>
    <property type="molecule type" value="Genomic_DNA"/>
</dbReference>
<keyword evidence="5" id="KW-1185">Reference proteome</keyword>
<comment type="caution">
    <text evidence="3">The sequence shown here is derived from an EMBL/GenBank/DDBJ whole genome shotgun (WGS) entry which is preliminary data.</text>
</comment>
<keyword evidence="2" id="KW-0732">Signal</keyword>
<name>A0A1R1X3M0_9FUNG</name>
<evidence type="ECO:0000256" key="1">
    <source>
        <dbReference type="SAM" id="MobiDB-lite"/>
    </source>
</evidence>
<organism evidence="3 5">
    <name type="scientific">Smittium culicis</name>
    <dbReference type="NCBI Taxonomy" id="133412"/>
    <lineage>
        <taxon>Eukaryota</taxon>
        <taxon>Fungi</taxon>
        <taxon>Fungi incertae sedis</taxon>
        <taxon>Zoopagomycota</taxon>
        <taxon>Kickxellomycotina</taxon>
        <taxon>Harpellomycetes</taxon>
        <taxon>Harpellales</taxon>
        <taxon>Legeriomycetaceae</taxon>
        <taxon>Smittium</taxon>
    </lineage>
</organism>
<gene>
    <name evidence="3" type="ORF">AYI69_g10771</name>
    <name evidence="4" type="ORF">AYI69_g8280</name>
</gene>
<dbReference type="EMBL" id="LSSM01004332">
    <property type="protein sequence ID" value="OMJ15188.1"/>
    <property type="molecule type" value="Genomic_DNA"/>
</dbReference>
<accession>A0A1R1X3M0</accession>
<evidence type="ECO:0000313" key="5">
    <source>
        <dbReference type="Proteomes" id="UP000187429"/>
    </source>
</evidence>
<reference evidence="5" key="1">
    <citation type="submission" date="2017-01" db="EMBL/GenBank/DDBJ databases">
        <authorList>
            <person name="Wang Y."/>
            <person name="White M."/>
            <person name="Kvist S."/>
            <person name="Moncalvo J.-M."/>
        </authorList>
    </citation>
    <scope>NUCLEOTIDE SEQUENCE [LARGE SCALE GENOMIC DNA]</scope>
    <source>
        <strain evidence="5">ID-206-W2</strain>
    </source>
</reference>
<sequence>MSSLAYFEIKLLTFTTIWAVNSPKGIRKDNEGSPGTTEVDRHPPQIPRKRCTTASLAKFGGLCKPPTSIDNTEFTESNYRAATHGYFDSELVVKTMVPSVSETRNMPTNEFKKCSFGLGILSMNTFGNYDKKLLKSALELI</sequence>
<feature type="region of interest" description="Disordered" evidence="1">
    <location>
        <begin position="25"/>
        <end position="47"/>
    </location>
</feature>
<feature type="chain" id="PRO_5015069008" evidence="2">
    <location>
        <begin position="20"/>
        <end position="141"/>
    </location>
</feature>
<reference evidence="3" key="2">
    <citation type="submission" date="2017-01" db="EMBL/GenBank/DDBJ databases">
        <authorList>
            <person name="Mah S.A."/>
            <person name="Swanson W.J."/>
            <person name="Moy G.W."/>
            <person name="Vacquier V.D."/>
        </authorList>
    </citation>
    <scope>NUCLEOTIDE SEQUENCE [LARGE SCALE GENOMIC DNA]</scope>
    <source>
        <strain evidence="3">ID-206-W2</strain>
    </source>
</reference>
<evidence type="ECO:0000256" key="2">
    <source>
        <dbReference type="SAM" id="SignalP"/>
    </source>
</evidence>
<dbReference type="AlphaFoldDB" id="A0A1R1X3M0"/>
<evidence type="ECO:0000313" key="3">
    <source>
        <dbReference type="EMBL" id="OMJ09214.1"/>
    </source>
</evidence>